<dbReference type="InterPro" id="IPR000490">
    <property type="entry name" value="Glyco_hydro_17"/>
</dbReference>
<dbReference type="CDD" id="cd09080">
    <property type="entry name" value="TDP2"/>
    <property type="match status" value="1"/>
</dbReference>
<dbReference type="SUPFAM" id="SSF90209">
    <property type="entry name" value="Ran binding protein zinc finger-like"/>
    <property type="match status" value="1"/>
</dbReference>
<dbReference type="GO" id="GO:0008270">
    <property type="term" value="F:zinc ion binding"/>
    <property type="evidence" value="ECO:0007669"/>
    <property type="project" value="UniProtKB-KW"/>
</dbReference>
<dbReference type="FunFam" id="1.20.58.1040:FF:000009">
    <property type="entry name" value="Glucan endo-1,3-beta-glucosidase 1"/>
    <property type="match status" value="1"/>
</dbReference>
<dbReference type="FunFam" id="3.60.10.10:FF:000058">
    <property type="entry name" value="Tyrosyl-DNA phosphodiesterase 2"/>
    <property type="match status" value="1"/>
</dbReference>
<keyword evidence="15" id="KW-0234">DNA repair</keyword>
<dbReference type="GO" id="GO:0006302">
    <property type="term" value="P:double-strand break repair"/>
    <property type="evidence" value="ECO:0007669"/>
    <property type="project" value="TreeGrafter"/>
</dbReference>
<dbReference type="Pfam" id="PF03372">
    <property type="entry name" value="Exo_endo_phos"/>
    <property type="match status" value="1"/>
</dbReference>
<dbReference type="SMART" id="SM00547">
    <property type="entry name" value="ZnF_RBZ"/>
    <property type="match status" value="2"/>
</dbReference>
<evidence type="ECO:0000256" key="19">
    <source>
        <dbReference type="SAM" id="SignalP"/>
    </source>
</evidence>
<evidence type="ECO:0000256" key="13">
    <source>
        <dbReference type="ARBA" id="ARBA00022833"/>
    </source>
</evidence>
<evidence type="ECO:0000256" key="2">
    <source>
        <dbReference type="ARBA" id="ARBA00001936"/>
    </source>
</evidence>
<comment type="cofactor">
    <cofactor evidence="2">
        <name>Mn(2+)</name>
        <dbReference type="ChEBI" id="CHEBI:29035"/>
    </cofactor>
</comment>
<evidence type="ECO:0000313" key="22">
    <source>
        <dbReference type="Proteomes" id="UP000030687"/>
    </source>
</evidence>
<evidence type="ECO:0000256" key="6">
    <source>
        <dbReference type="ARBA" id="ARBA00012780"/>
    </source>
</evidence>
<dbReference type="eggNOG" id="KOG4198">
    <property type="taxonomic scope" value="Eukaryota"/>
</dbReference>
<dbReference type="InterPro" id="IPR005135">
    <property type="entry name" value="Endo/exonuclease/phosphatase"/>
</dbReference>
<dbReference type="InterPro" id="IPR051547">
    <property type="entry name" value="TDP2-like"/>
</dbReference>
<dbReference type="KEGG" id="cic:CICLE_v10014440mg"/>
<evidence type="ECO:0000256" key="10">
    <source>
        <dbReference type="ARBA" id="ARBA00022763"/>
    </source>
</evidence>
<evidence type="ECO:0000256" key="18">
    <source>
        <dbReference type="RuleBase" id="RU004335"/>
    </source>
</evidence>
<dbReference type="SMART" id="SM00768">
    <property type="entry name" value="X8"/>
    <property type="match status" value="1"/>
</dbReference>
<dbReference type="Proteomes" id="UP000030687">
    <property type="component" value="Unassembled WGS sequence"/>
</dbReference>
<dbReference type="EC" id="3.2.1.39" evidence="6"/>
<keyword evidence="14" id="KW-0460">Magnesium</keyword>
<dbReference type="InterPro" id="IPR012946">
    <property type="entry name" value="X8"/>
</dbReference>
<reference evidence="21 22" key="1">
    <citation type="submission" date="2013-10" db="EMBL/GenBank/DDBJ databases">
        <authorList>
            <consortium name="International Citrus Genome Consortium"/>
            <person name="Jenkins J."/>
            <person name="Schmutz J."/>
            <person name="Prochnik S."/>
            <person name="Rokhsar D."/>
            <person name="Gmitter F."/>
            <person name="Ollitrault P."/>
            <person name="Machado M."/>
            <person name="Talon M."/>
            <person name="Wincker P."/>
            <person name="Jaillon O."/>
            <person name="Morgante M."/>
        </authorList>
    </citation>
    <scope>NUCLEOTIDE SEQUENCE</scope>
    <source>
        <strain evidence="22">cv. Clemenules</strain>
    </source>
</reference>
<evidence type="ECO:0000259" key="20">
    <source>
        <dbReference type="PROSITE" id="PS01358"/>
    </source>
</evidence>
<evidence type="ECO:0000256" key="4">
    <source>
        <dbReference type="ARBA" id="ARBA00004322"/>
    </source>
</evidence>
<evidence type="ECO:0000256" key="5">
    <source>
        <dbReference type="ARBA" id="ARBA00008773"/>
    </source>
</evidence>
<dbReference type="eggNOG" id="KOG2756">
    <property type="taxonomic scope" value="Eukaryota"/>
</dbReference>
<evidence type="ECO:0000256" key="12">
    <source>
        <dbReference type="ARBA" id="ARBA00022801"/>
    </source>
</evidence>
<comment type="similarity">
    <text evidence="5 18">Belongs to the glycosyl hydrolase 17 family.</text>
</comment>
<comment type="cofactor">
    <cofactor evidence="3">
        <name>Mg(2+)</name>
        <dbReference type="ChEBI" id="CHEBI:18420"/>
    </cofactor>
</comment>
<dbReference type="PROSITE" id="PS01358">
    <property type="entry name" value="ZF_RANBP2_1"/>
    <property type="match status" value="1"/>
</dbReference>
<dbReference type="GO" id="GO:0042973">
    <property type="term" value="F:glucan endo-1,3-beta-D-glucosidase activity"/>
    <property type="evidence" value="ECO:0007669"/>
    <property type="project" value="UniProtKB-EC"/>
</dbReference>
<dbReference type="GO" id="GO:0003697">
    <property type="term" value="F:single-stranded DNA binding"/>
    <property type="evidence" value="ECO:0007669"/>
    <property type="project" value="TreeGrafter"/>
</dbReference>
<proteinExistence type="inferred from homology"/>
<evidence type="ECO:0000256" key="7">
    <source>
        <dbReference type="ARBA" id="ARBA00022722"/>
    </source>
</evidence>
<gene>
    <name evidence="21" type="ORF">CICLE_v10014440mg</name>
</gene>
<comment type="catalytic activity">
    <reaction evidence="1">
        <text>Hydrolysis of (1-&gt;3)-beta-D-glucosidic linkages in (1-&gt;3)-beta-D-glucans.</text>
        <dbReference type="EC" id="3.2.1.39"/>
    </reaction>
</comment>
<dbReference type="AlphaFoldDB" id="V4UKW6"/>
<dbReference type="Gramene" id="ESR62991">
    <property type="protein sequence ID" value="ESR62991"/>
    <property type="gene ID" value="CICLE_v10014440mg"/>
</dbReference>
<name>V4UKW6_CITCL</name>
<dbReference type="InParanoid" id="V4UKW6"/>
<dbReference type="PANTHER" id="PTHR15822:SF4">
    <property type="entry name" value="TYROSYL-DNA PHOSPHODIESTERASE 2"/>
    <property type="match status" value="1"/>
</dbReference>
<organism evidence="21 22">
    <name type="scientific">Citrus clementina</name>
    <name type="common">Clementine</name>
    <name type="synonym">Citrus deliciosa x Citrus sinensis</name>
    <dbReference type="NCBI Taxonomy" id="85681"/>
    <lineage>
        <taxon>Eukaryota</taxon>
        <taxon>Viridiplantae</taxon>
        <taxon>Streptophyta</taxon>
        <taxon>Embryophyta</taxon>
        <taxon>Tracheophyta</taxon>
        <taxon>Spermatophyta</taxon>
        <taxon>Magnoliopsida</taxon>
        <taxon>eudicotyledons</taxon>
        <taxon>Gunneridae</taxon>
        <taxon>Pentapetalae</taxon>
        <taxon>rosids</taxon>
        <taxon>malvids</taxon>
        <taxon>Sapindales</taxon>
        <taxon>Rutaceae</taxon>
        <taxon>Aurantioideae</taxon>
        <taxon>Citrus</taxon>
    </lineage>
</organism>
<evidence type="ECO:0000256" key="9">
    <source>
        <dbReference type="ARBA" id="ARBA00022729"/>
    </source>
</evidence>
<feature type="domain" description="RanBP2-type" evidence="20">
    <location>
        <begin position="360"/>
        <end position="379"/>
    </location>
</feature>
<evidence type="ECO:0000256" key="15">
    <source>
        <dbReference type="ARBA" id="ARBA00023204"/>
    </source>
</evidence>
<dbReference type="Pfam" id="PF07983">
    <property type="entry name" value="X8"/>
    <property type="match status" value="1"/>
</dbReference>
<dbReference type="STRING" id="85681.V4UKW6"/>
<keyword evidence="16" id="KW-0539">Nucleus</keyword>
<dbReference type="Gene3D" id="1.20.58.1040">
    <property type="match status" value="1"/>
</dbReference>
<dbReference type="GO" id="GO:0004518">
    <property type="term" value="F:nuclease activity"/>
    <property type="evidence" value="ECO:0007669"/>
    <property type="project" value="UniProtKB-KW"/>
</dbReference>
<comment type="subcellular location">
    <subcellularLocation>
        <location evidence="4">Nucleus</location>
        <location evidence="4">PML body</location>
    </subcellularLocation>
</comment>
<dbReference type="Gene3D" id="3.60.10.10">
    <property type="entry name" value="Endonuclease/exonuclease/phosphatase"/>
    <property type="match status" value="1"/>
</dbReference>
<dbReference type="InterPro" id="IPR036443">
    <property type="entry name" value="Znf_RanBP2_sf"/>
</dbReference>
<dbReference type="Pfam" id="PF00332">
    <property type="entry name" value="Glyco_hydro_17"/>
    <property type="match status" value="2"/>
</dbReference>
<evidence type="ECO:0000256" key="11">
    <source>
        <dbReference type="ARBA" id="ARBA00022771"/>
    </source>
</evidence>
<dbReference type="GO" id="GO:0070260">
    <property type="term" value="F:5'-tyrosyl-DNA phosphodiesterase activity"/>
    <property type="evidence" value="ECO:0007669"/>
    <property type="project" value="TreeGrafter"/>
</dbReference>
<dbReference type="Gene3D" id="3.20.20.80">
    <property type="entry name" value="Glycosidases"/>
    <property type="match status" value="2"/>
</dbReference>
<keyword evidence="7" id="KW-0540">Nuclease</keyword>
<feature type="chain" id="PRO_5004730544" description="glucan endo-1,3-beta-D-glucosidase" evidence="19">
    <location>
        <begin position="23"/>
        <end position="711"/>
    </location>
</feature>
<evidence type="ECO:0000256" key="14">
    <source>
        <dbReference type="ARBA" id="ARBA00022842"/>
    </source>
</evidence>
<keyword evidence="17" id="KW-0326">Glycosidase</keyword>
<feature type="signal peptide" evidence="19">
    <location>
        <begin position="1"/>
        <end position="22"/>
    </location>
</feature>
<keyword evidence="12" id="KW-0378">Hydrolase</keyword>
<dbReference type="InterPro" id="IPR017853">
    <property type="entry name" value="GH"/>
</dbReference>
<dbReference type="SUPFAM" id="SSF51445">
    <property type="entry name" value="(Trans)glycosidases"/>
    <property type="match status" value="2"/>
</dbReference>
<keyword evidence="11" id="KW-0863">Zinc-finger</keyword>
<keyword evidence="8" id="KW-0479">Metal-binding</keyword>
<dbReference type="InterPro" id="IPR001876">
    <property type="entry name" value="Znf_RanBP2"/>
</dbReference>
<dbReference type="EMBL" id="KI536312">
    <property type="protein sequence ID" value="ESR62991.1"/>
    <property type="molecule type" value="Genomic_DNA"/>
</dbReference>
<sequence length="711" mass="78577">MENPKLTLFIIFYLTVLNTAKAADPDKEPFVGVNIGTDVSNLLSPTDLVSFLQVQKITHIRLYDADPDLLKALAKTKIRVIVSVPNNQLLAIGSSNTTAASWIDTYNSNLIKHILDRSGTPFHPEVTSNVYIYELFNEDLRSPPISEANWGLFHANTTPVYLLHVSGSGTFLANDTTNQTYCIAMDAVDTKTLQAALDWACGPGRANCSDIQPGEPCYQPNNVKSHASYAFDSYYHEQGKTSGSCDFKGVAMITTTDPSHGSCIFPGSKKVSNKTKAVVNSTQISGAADRLRFISLRGNQISANAVAFSILTRGSSMSSWACKKCTFLNSPSRKSTCQICLTPSSSFSPPSKSSVSVPTWSCKACTFLNPYNNTSCELCNTRAPVSGLSSFEDLTDPALDSELDSSVGSVFLPLQLKACTDDTTPGPSADNSESGAVSGSLKILSYNVWFREDLEMHPRMKTIGDLIQLHSPDIICFQEITPNIYDILCKSSWWKGYRCSVPNEMADSRGYFCMQLSKLPVKSFTCEPFKNSIMGRELCVAEVEVQEKKPLVVATSHLESPCPGPPTWDQMFSKERVEQAKEAINLLKKNPNVIFCGDMNWDDKLDSKFPLPDGWVDAWTELRPGENGWTYDTKSNKMLSGNRTLQKRLDRFICSLRDFKIVRIDMIGVEAIPGLLYVKEKKVRKEMQKLELPVLPSDHYGLLLTISNNIG</sequence>
<dbReference type="GO" id="GO:0005737">
    <property type="term" value="C:cytoplasm"/>
    <property type="evidence" value="ECO:0007669"/>
    <property type="project" value="TreeGrafter"/>
</dbReference>
<dbReference type="GO" id="GO:0005975">
    <property type="term" value="P:carbohydrate metabolic process"/>
    <property type="evidence" value="ECO:0007669"/>
    <property type="project" value="InterPro"/>
</dbReference>
<dbReference type="PANTHER" id="PTHR15822">
    <property type="entry name" value="TRAF AND TNF RECEPTOR-ASSOCIATED PROTEIN"/>
    <property type="match status" value="1"/>
</dbReference>
<keyword evidence="22" id="KW-1185">Reference proteome</keyword>
<dbReference type="InterPro" id="IPR036691">
    <property type="entry name" value="Endo/exonu/phosph_ase_sf"/>
</dbReference>
<evidence type="ECO:0000256" key="1">
    <source>
        <dbReference type="ARBA" id="ARBA00000382"/>
    </source>
</evidence>
<dbReference type="FunCoup" id="V4UKW6">
    <property type="interactions" value="1484"/>
</dbReference>
<evidence type="ECO:0000313" key="21">
    <source>
        <dbReference type="EMBL" id="ESR62991.1"/>
    </source>
</evidence>
<keyword evidence="10" id="KW-0227">DNA damage</keyword>
<dbReference type="SUPFAM" id="SSF56219">
    <property type="entry name" value="DNase I-like"/>
    <property type="match status" value="1"/>
</dbReference>
<accession>V4UKW6</accession>
<evidence type="ECO:0000256" key="8">
    <source>
        <dbReference type="ARBA" id="ARBA00022723"/>
    </source>
</evidence>
<protein>
    <recommendedName>
        <fullName evidence="6">glucan endo-1,3-beta-D-glucosidase</fullName>
        <ecNumber evidence="6">3.2.1.39</ecNumber>
    </recommendedName>
</protein>
<keyword evidence="13" id="KW-0862">Zinc</keyword>
<keyword evidence="9 19" id="KW-0732">Signal</keyword>
<evidence type="ECO:0000256" key="16">
    <source>
        <dbReference type="ARBA" id="ARBA00023242"/>
    </source>
</evidence>
<evidence type="ECO:0000256" key="17">
    <source>
        <dbReference type="ARBA" id="ARBA00023295"/>
    </source>
</evidence>
<evidence type="ECO:0000256" key="3">
    <source>
        <dbReference type="ARBA" id="ARBA00001946"/>
    </source>
</evidence>